<proteinExistence type="predicted"/>
<feature type="transmembrane region" description="Helical" evidence="1">
    <location>
        <begin position="55"/>
        <end position="77"/>
    </location>
</feature>
<dbReference type="eggNOG" id="ENOG502ZCU9">
    <property type="taxonomic scope" value="Bacteria"/>
</dbReference>
<name>B8HVI9_CYAP4</name>
<feature type="transmembrane region" description="Helical" evidence="1">
    <location>
        <begin position="98"/>
        <end position="122"/>
    </location>
</feature>
<sequence>MPPIREKTFLEFYDFTQAWQQTFTALKGWIIVEAICFGLLPALKLIDTRVRMDGWFIPSIIAGLVGAGLLGLSSELLRVVEDRLSGTQKKPLILLGRIASLVGIAGVGLPLFLVGAEVWMYFTVNSKKPL</sequence>
<keyword evidence="1" id="KW-0472">Membrane</keyword>
<protein>
    <submittedName>
        <fullName evidence="2">Uncharacterized protein</fullName>
    </submittedName>
</protein>
<feature type="transmembrane region" description="Helical" evidence="1">
    <location>
        <begin position="25"/>
        <end position="43"/>
    </location>
</feature>
<dbReference type="EMBL" id="CP001344">
    <property type="protein sequence ID" value="ACL46301.1"/>
    <property type="molecule type" value="Genomic_DNA"/>
</dbReference>
<keyword evidence="1" id="KW-1133">Transmembrane helix</keyword>
<dbReference type="KEGG" id="cyn:Cyan7425_3987"/>
<dbReference type="HOGENOM" id="CLU_1934556_0_0_3"/>
<keyword evidence="1" id="KW-0812">Transmembrane</keyword>
<accession>B8HVI9</accession>
<evidence type="ECO:0000313" key="2">
    <source>
        <dbReference type="EMBL" id="ACL46301.1"/>
    </source>
</evidence>
<evidence type="ECO:0000256" key="1">
    <source>
        <dbReference type="SAM" id="Phobius"/>
    </source>
</evidence>
<gene>
    <name evidence="2" type="ordered locus">Cyan7425_3987</name>
</gene>
<organism evidence="2">
    <name type="scientific">Cyanothece sp. (strain PCC 7425 / ATCC 29141)</name>
    <dbReference type="NCBI Taxonomy" id="395961"/>
    <lineage>
        <taxon>Bacteria</taxon>
        <taxon>Bacillati</taxon>
        <taxon>Cyanobacteriota</taxon>
        <taxon>Cyanophyceae</taxon>
        <taxon>Gomontiellales</taxon>
        <taxon>Cyanothecaceae</taxon>
        <taxon>Cyanothece</taxon>
    </lineage>
</organism>
<dbReference type="AlphaFoldDB" id="B8HVI9"/>
<reference evidence="2" key="1">
    <citation type="submission" date="2009-01" db="EMBL/GenBank/DDBJ databases">
        <title>Complete sequence of chromosome Cyanothece sp. PCC 7425.</title>
        <authorList>
            <consortium name="US DOE Joint Genome Institute"/>
            <person name="Lucas S."/>
            <person name="Copeland A."/>
            <person name="Lapidus A."/>
            <person name="Glavina del Rio T."/>
            <person name="Dalin E."/>
            <person name="Tice H."/>
            <person name="Bruce D."/>
            <person name="Goodwin L."/>
            <person name="Pitluck S."/>
            <person name="Sims D."/>
            <person name="Meineke L."/>
            <person name="Brettin T."/>
            <person name="Detter J.C."/>
            <person name="Han C."/>
            <person name="Larimer F."/>
            <person name="Land M."/>
            <person name="Hauser L."/>
            <person name="Kyrpides N."/>
            <person name="Ovchinnikova G."/>
            <person name="Liberton M."/>
            <person name="Stoeckel J."/>
            <person name="Banerjee A."/>
            <person name="Singh A."/>
            <person name="Page L."/>
            <person name="Sato H."/>
            <person name="Zhao L."/>
            <person name="Sherman L."/>
            <person name="Pakrasi H."/>
            <person name="Richardson P."/>
        </authorList>
    </citation>
    <scope>NUCLEOTIDE SEQUENCE</scope>
    <source>
        <strain evidence="2">PCC 7425</strain>
    </source>
</reference>